<dbReference type="GeneID" id="858582"/>
<evidence type="ECO:0000256" key="2">
    <source>
        <dbReference type="ARBA" id="ARBA00022737"/>
    </source>
</evidence>
<reference evidence="4 5" key="2">
    <citation type="journal article" date="2009" name="BMC Genomics">
        <title>Identification of transcriptional signals in Encephalitozoon cuniculi widespread among Microsporidia phylum: support for accurate structural genome annotation.</title>
        <authorList>
            <person name="Peyretaillade E."/>
            <person name="Goncalves O."/>
            <person name="Terrat S."/>
            <person name="Dugat-Bony E."/>
            <person name="Wincker P."/>
            <person name="Cornman R.S."/>
            <person name="Evans J.D."/>
            <person name="Delbac F."/>
            <person name="Peyret P."/>
        </authorList>
    </citation>
    <scope>NUCLEOTIDE SEQUENCE [LARGE SCALE GENOMIC DNA]</scope>
    <source>
        <strain evidence="4 5">GB-M1</strain>
    </source>
</reference>
<dbReference type="VEuPathDB" id="MicrosporidiaDB:ECU02_0660"/>
<evidence type="ECO:0000259" key="3">
    <source>
        <dbReference type="Pfam" id="PF06588"/>
    </source>
</evidence>
<proteinExistence type="predicted"/>
<dbReference type="GO" id="GO:0005737">
    <property type="term" value="C:cytoplasm"/>
    <property type="evidence" value="ECO:0007669"/>
    <property type="project" value="TreeGrafter"/>
</dbReference>
<dbReference type="KEGG" id="ecu:ECU02_0660"/>
<dbReference type="Gene3D" id="2.60.120.260">
    <property type="entry name" value="Galactose-binding domain-like"/>
    <property type="match status" value="1"/>
</dbReference>
<dbReference type="Proteomes" id="UP000000819">
    <property type="component" value="Chromosome II"/>
</dbReference>
<dbReference type="InterPro" id="IPR015915">
    <property type="entry name" value="Kelch-typ_b-propeller"/>
</dbReference>
<reference evidence="4 5" key="1">
    <citation type="journal article" date="2001" name="Nature">
        <title>Genome sequence and gene compaction of the eukaryote parasite Encephalitozoon cuniculi.</title>
        <authorList>
            <person name="Katinka M.D."/>
            <person name="Duprat S."/>
            <person name="Cornillot E."/>
            <person name="Metenier G."/>
            <person name="Thomarat F."/>
            <person name="Prensier G."/>
            <person name="Barbe V."/>
            <person name="Peyretaillade E."/>
            <person name="Brottier P."/>
            <person name="Wincker P."/>
            <person name="Delbac F."/>
            <person name="El Alaoui H."/>
            <person name="Peyret P."/>
            <person name="Saurin W."/>
            <person name="Gouy M."/>
            <person name="Weissenbach J."/>
            <person name="Vivares C.P."/>
        </authorList>
    </citation>
    <scope>NUCLEOTIDE SEQUENCE [LARGE SCALE GENOMIC DNA]</scope>
    <source>
        <strain evidence="4 5">GB-M1</strain>
    </source>
</reference>
<dbReference type="EMBL" id="AL590442">
    <property type="protein sequence ID" value="CAD25096.1"/>
    <property type="molecule type" value="Genomic_DNA"/>
</dbReference>
<evidence type="ECO:0000256" key="1">
    <source>
        <dbReference type="ARBA" id="ARBA00022441"/>
    </source>
</evidence>
<keyword evidence="5" id="KW-1185">Reference proteome</keyword>
<sequence length="733" mass="84584">MLRNRRLYSVIPYEIHSYSTYASVYVPNNIKRNDPMDPNSRWSTSTNDHLQYIVLKVPTSLVVTITFGKYNKMHVSNVKKMRISVSRDGVEYREVLCGGLKNDSEMETFNLLVKDEIYFIAQYVKIEPLAAWGVNFSYSLWFVELRGLVDVEEFVRYNEMVVFGRSMRNCLRFLRDCGFRDIYEILEKRSSDKIEDEVVRHIRELLESHKYEEVEEVLDKLDPRVFQGFIDSSPYTLVWTEIPRAEIWPCERGGHQMVEMDGCLYLYGGWNGIEELEDFWKYGDGEWSEINIGTRTPGKRSCHRMVSHESKLYLMGKYVPLSSRKVFSGRSDIWVFDGNWNVMNMNDEGGPGNVYDHQMVVIGDKLCVFGGRSTEKEDTYGGLYMFSLGGAFPNYGKEAFSVHHGVEVEKGASRLSEECEACENNPLGRSGQSSGSTVELDLLFGGQILHEGGAEESNSRYEPSTSSASLFASRWLMVRSDTMQPPSTPSLKSRLGHTMLFVPPDYIEGSSYNNCLVIIGGQRNKNCIREIVFYSLDTDTVFQSVPFPIDSDGKVIQRGVLHSTEIVVLFCYGREKEGRFENIDVYTYSLIREKWAKVIVKPRVEGGVEIKPAPRSAHQFVEMDGRFYLFGGNVSERTDRRVNDMWMFKLEKKTTQEICHLSKLLVRKHKYLYLLGVDEEKAVEYLRTSILSMVVDDDTRELFEELCHEVYRRRIFVDPVEDICRLLTTTKEH</sequence>
<dbReference type="Pfam" id="PF06588">
    <property type="entry name" value="Muskelin_N"/>
    <property type="match status" value="1"/>
</dbReference>
<dbReference type="PANTHER" id="PTHR15526:SF5">
    <property type="entry name" value="MUSKELIN"/>
    <property type="match status" value="1"/>
</dbReference>
<dbReference type="HOGENOM" id="CLU_004210_1_0_1"/>
<dbReference type="SUPFAM" id="SSF117281">
    <property type="entry name" value="Kelch motif"/>
    <property type="match status" value="1"/>
</dbReference>
<protein>
    <recommendedName>
        <fullName evidence="3">Muskelin N-terminal domain-containing protein</fullName>
    </recommendedName>
</protein>
<dbReference type="Pfam" id="PF01344">
    <property type="entry name" value="Kelch_1"/>
    <property type="match status" value="1"/>
</dbReference>
<evidence type="ECO:0000313" key="5">
    <source>
        <dbReference type="Proteomes" id="UP000000819"/>
    </source>
</evidence>
<dbReference type="AlphaFoldDB" id="Q8SWD6"/>
<keyword evidence="1" id="KW-0880">Kelch repeat</keyword>
<dbReference type="OrthoDB" id="2188291at2759"/>
<keyword evidence="2" id="KW-0677">Repeat</keyword>
<name>Q8SWD6_ENCCU</name>
<dbReference type="FunCoup" id="Q8SWD6">
    <property type="interactions" value="122"/>
</dbReference>
<dbReference type="InParanoid" id="Q8SWD6"/>
<dbReference type="InterPro" id="IPR010565">
    <property type="entry name" value="Muskelin_N"/>
</dbReference>
<dbReference type="InterPro" id="IPR006652">
    <property type="entry name" value="Kelch_1"/>
</dbReference>
<dbReference type="STRING" id="284813.Q8SWD6"/>
<dbReference type="SUPFAM" id="SSF49785">
    <property type="entry name" value="Galactose-binding domain-like"/>
    <property type="match status" value="1"/>
</dbReference>
<evidence type="ECO:0000313" key="4">
    <source>
        <dbReference type="EMBL" id="CAD25096.1"/>
    </source>
</evidence>
<accession>Q8SWD6</accession>
<dbReference type="InterPro" id="IPR008979">
    <property type="entry name" value="Galactose-bd-like_sf"/>
</dbReference>
<dbReference type="InterPro" id="IPR052456">
    <property type="entry name" value="CTLH_complex_component"/>
</dbReference>
<dbReference type="OMA" id="NKQDYKH"/>
<feature type="domain" description="Muskelin N-terminal" evidence="3">
    <location>
        <begin position="8"/>
        <end position="197"/>
    </location>
</feature>
<dbReference type="RefSeq" id="NP_584592.1">
    <property type="nucleotide sequence ID" value="NM_001040781.1"/>
</dbReference>
<dbReference type="Gene3D" id="2.120.10.80">
    <property type="entry name" value="Kelch-type beta propeller"/>
    <property type="match status" value="2"/>
</dbReference>
<gene>
    <name evidence="4" type="ordered locus">ECU02_0660</name>
</gene>
<dbReference type="PANTHER" id="PTHR15526">
    <property type="entry name" value="MUSKELIN"/>
    <property type="match status" value="1"/>
</dbReference>
<organism evidence="4 5">
    <name type="scientific">Encephalitozoon cuniculi (strain GB-M1)</name>
    <name type="common">Microsporidian parasite</name>
    <dbReference type="NCBI Taxonomy" id="284813"/>
    <lineage>
        <taxon>Eukaryota</taxon>
        <taxon>Fungi</taxon>
        <taxon>Fungi incertae sedis</taxon>
        <taxon>Microsporidia</taxon>
        <taxon>Unikaryonidae</taxon>
        <taxon>Encephalitozoon</taxon>
    </lineage>
</organism>